<proteinExistence type="predicted"/>
<dbReference type="Pfam" id="PF00501">
    <property type="entry name" value="AMP-binding"/>
    <property type="match status" value="1"/>
</dbReference>
<dbReference type="Pfam" id="PF00550">
    <property type="entry name" value="PP-binding"/>
    <property type="match status" value="1"/>
</dbReference>
<dbReference type="InterPro" id="IPR009081">
    <property type="entry name" value="PP-bd_ACP"/>
</dbReference>
<dbReference type="PROSITE" id="PS50075">
    <property type="entry name" value="CARRIER"/>
    <property type="match status" value="1"/>
</dbReference>
<dbReference type="InterPro" id="IPR023213">
    <property type="entry name" value="CAT-like_dom_sf"/>
</dbReference>
<evidence type="ECO:0000256" key="3">
    <source>
        <dbReference type="ARBA" id="ARBA00022553"/>
    </source>
</evidence>
<dbReference type="InterPro" id="IPR000873">
    <property type="entry name" value="AMP-dep_synth/lig_dom"/>
</dbReference>
<evidence type="ECO:0000256" key="1">
    <source>
        <dbReference type="ARBA" id="ARBA00001957"/>
    </source>
</evidence>
<dbReference type="InterPro" id="IPR025110">
    <property type="entry name" value="AMP-bd_C"/>
</dbReference>
<dbReference type="PROSITE" id="PS00455">
    <property type="entry name" value="AMP_BINDING"/>
    <property type="match status" value="1"/>
</dbReference>
<dbReference type="Gene3D" id="1.10.1200.10">
    <property type="entry name" value="ACP-like"/>
    <property type="match status" value="1"/>
</dbReference>
<keyword evidence="3" id="KW-0597">Phosphoprotein</keyword>
<sequence>MTGTLTPGELLRRVDALPPERRRAFVAAVRADGDRYGIHPLTAAQEWMLLLAQLRPDSPAYHVPYRVDLRGGLDVAALRGALDLVVARHEALRTVFVPLDGQTYQLVLPPAGLPLDVVDVAPDRIDAHAAAEAVRPFDLARGPLVRATLCRTGPADWSLLLSLHHVVCDGWSMGLLFDELSEAYAALHAGRTPALAPAPRDVASALAQDRLLDPAELARRLDWWRDALAGAPPGLDLPTDRPRPPELEDAGHEIEFSWPPELAERVAEAGRRTGATPYMIFAAGWAALLHRRSRQQDLLVATPVANRQTLESETAVGFFVNTLVLRSRVDGGRTFAALLEQLRDGALTALTDPAPFDALVQELRPDRDPGRHPLAQVMFAVEDGWEQRLTLPGVTVLASGETHTGTSMFDLTLTVIPHEGRIDGRVEYRTRLFDEATARVLADQLDTLLTAALAAPDTPVDRLPLLSPAAGRDLVERWAATAPPRADQPTLPELVARQAAATPDAVAVAYREQGLTYRELDARADRLARTLVARGVRAETTVGVCLPAGPDWVVAFLAVLRAGGVYLPLDPQLPAARLAHLLGDADARLVVTGSGAAAALPATDVPLLRLDDPPPAADAALPATVHPDAAAYLIYTSGSTGLPKGVVGTHRGLRNLAEAQARLVGVRPGDRVLQFHSLSFDVSLSDLVTALTAGATLRLLGPDERTPGPDLAAALTRHGITVADLPPVVLDALDPAAAPGLRVLTVGGEPCAPDVAAAWSRGRLLINGYGPTEATVTATAAPCAPEDMELPIGRPLPGVRAYVLDAELRPVPPGVPGELHLGGAGVARGYRGDPALTARRFLPDPYAPTLGERMYATGDLVRWRADGQLVFLGRADNQVKINGFRIELGEVEARLRECPGVRRAAAVVRTDSPGGRRLVGYLVGDGLKVEELRRDLLRQLPRYLVPSAFVVVPDLPVTASGKLDPSRLPAPAVIRADLGGAYVAPDGELERAVADTWREVLGLAEVGAHDNFFDLGGTSLLLARVQTRLVERLGRPVPAVELFRHPTVALLARFLGGVDATPQPAPTGDPAGRRRDERKQALADRARRARPVPVGEGRS</sequence>
<evidence type="ECO:0000259" key="5">
    <source>
        <dbReference type="PROSITE" id="PS50075"/>
    </source>
</evidence>
<keyword evidence="7" id="KW-1185">Reference proteome</keyword>
<dbReference type="InterPro" id="IPR010071">
    <property type="entry name" value="AA_adenyl_dom"/>
</dbReference>
<dbReference type="InterPro" id="IPR001242">
    <property type="entry name" value="Condensation_dom"/>
</dbReference>
<dbReference type="SUPFAM" id="SSF47336">
    <property type="entry name" value="ACP-like"/>
    <property type="match status" value="1"/>
</dbReference>
<dbReference type="NCBIfam" id="TIGR01733">
    <property type="entry name" value="AA-adenyl-dom"/>
    <property type="match status" value="1"/>
</dbReference>
<dbReference type="Proteomes" id="UP001290101">
    <property type="component" value="Unassembled WGS sequence"/>
</dbReference>
<dbReference type="InterPro" id="IPR042099">
    <property type="entry name" value="ANL_N_sf"/>
</dbReference>
<comment type="caution">
    <text evidence="6">The sequence shown here is derived from an EMBL/GenBank/DDBJ whole genome shotgun (WGS) entry which is preliminary data.</text>
</comment>
<dbReference type="Pfam" id="PF00668">
    <property type="entry name" value="Condensation"/>
    <property type="match status" value="1"/>
</dbReference>
<reference evidence="6 7" key="1">
    <citation type="submission" date="2023-12" db="EMBL/GenBank/DDBJ databases">
        <title>Micromonospora sp. nov., isolated from Atacama Desert.</title>
        <authorList>
            <person name="Carro L."/>
            <person name="Golinska P."/>
            <person name="Klenk H.-P."/>
            <person name="Goodfellow M."/>
        </authorList>
    </citation>
    <scope>NUCLEOTIDE SEQUENCE [LARGE SCALE GENOMIC DNA]</scope>
    <source>
        <strain evidence="6 7">4G53</strain>
    </source>
</reference>
<dbReference type="SUPFAM" id="SSF56801">
    <property type="entry name" value="Acetyl-CoA synthetase-like"/>
    <property type="match status" value="1"/>
</dbReference>
<evidence type="ECO:0000313" key="7">
    <source>
        <dbReference type="Proteomes" id="UP001290101"/>
    </source>
</evidence>
<feature type="domain" description="Carrier" evidence="5">
    <location>
        <begin position="984"/>
        <end position="1059"/>
    </location>
</feature>
<evidence type="ECO:0000256" key="2">
    <source>
        <dbReference type="ARBA" id="ARBA00022450"/>
    </source>
</evidence>
<dbReference type="InterPro" id="IPR036736">
    <property type="entry name" value="ACP-like_sf"/>
</dbReference>
<dbReference type="Gene3D" id="3.30.300.30">
    <property type="match status" value="1"/>
</dbReference>
<dbReference type="CDD" id="cd19531">
    <property type="entry name" value="LCL_NRPS-like"/>
    <property type="match status" value="1"/>
</dbReference>
<evidence type="ECO:0000256" key="4">
    <source>
        <dbReference type="SAM" id="MobiDB-lite"/>
    </source>
</evidence>
<dbReference type="SMART" id="SM00823">
    <property type="entry name" value="PKS_PP"/>
    <property type="match status" value="1"/>
</dbReference>
<keyword evidence="2" id="KW-0596">Phosphopantetheine</keyword>
<dbReference type="PANTHER" id="PTHR45527">
    <property type="entry name" value="NONRIBOSOMAL PEPTIDE SYNTHETASE"/>
    <property type="match status" value="1"/>
</dbReference>
<dbReference type="EMBL" id="JAXOTQ010000002">
    <property type="protein sequence ID" value="MDZ5488262.1"/>
    <property type="molecule type" value="Genomic_DNA"/>
</dbReference>
<dbReference type="Gene3D" id="3.30.559.30">
    <property type="entry name" value="Nonribosomal peptide synthetase, condensation domain"/>
    <property type="match status" value="1"/>
</dbReference>
<feature type="compositionally biased region" description="Basic and acidic residues" evidence="4">
    <location>
        <begin position="1071"/>
        <end position="1086"/>
    </location>
</feature>
<dbReference type="InterPro" id="IPR020806">
    <property type="entry name" value="PKS_PP-bd"/>
</dbReference>
<name>A0ABU5J6S6_9ACTN</name>
<dbReference type="CDD" id="cd05930">
    <property type="entry name" value="A_NRPS"/>
    <property type="match status" value="1"/>
</dbReference>
<dbReference type="PANTHER" id="PTHR45527:SF1">
    <property type="entry name" value="FATTY ACID SYNTHASE"/>
    <property type="match status" value="1"/>
</dbReference>
<dbReference type="Gene3D" id="3.30.559.10">
    <property type="entry name" value="Chloramphenicol acetyltransferase-like domain"/>
    <property type="match status" value="1"/>
</dbReference>
<dbReference type="InterPro" id="IPR020845">
    <property type="entry name" value="AMP-binding_CS"/>
</dbReference>
<organism evidence="6 7">
    <name type="scientific">Micromonospora sicca</name>
    <dbReference type="NCBI Taxonomy" id="2202420"/>
    <lineage>
        <taxon>Bacteria</taxon>
        <taxon>Bacillati</taxon>
        <taxon>Actinomycetota</taxon>
        <taxon>Actinomycetes</taxon>
        <taxon>Micromonosporales</taxon>
        <taxon>Micromonosporaceae</taxon>
        <taxon>Micromonospora</taxon>
    </lineage>
</organism>
<gene>
    <name evidence="6" type="ORF">U2F25_02055</name>
</gene>
<accession>A0ABU5J6S6</accession>
<dbReference type="InterPro" id="IPR045851">
    <property type="entry name" value="AMP-bd_C_sf"/>
</dbReference>
<dbReference type="Gene3D" id="3.40.50.12780">
    <property type="entry name" value="N-terminal domain of ligase-like"/>
    <property type="match status" value="1"/>
</dbReference>
<evidence type="ECO:0000313" key="6">
    <source>
        <dbReference type="EMBL" id="MDZ5488262.1"/>
    </source>
</evidence>
<protein>
    <submittedName>
        <fullName evidence="6">Amino acid adenylation domain-containing protein</fullName>
    </submittedName>
</protein>
<dbReference type="SUPFAM" id="SSF52777">
    <property type="entry name" value="CoA-dependent acyltransferases"/>
    <property type="match status" value="2"/>
</dbReference>
<feature type="region of interest" description="Disordered" evidence="4">
    <location>
        <begin position="1059"/>
        <end position="1099"/>
    </location>
</feature>
<dbReference type="RefSeq" id="WP_322438918.1">
    <property type="nucleotide sequence ID" value="NZ_JAXOTQ010000002.1"/>
</dbReference>
<dbReference type="Pfam" id="PF13193">
    <property type="entry name" value="AMP-binding_C"/>
    <property type="match status" value="1"/>
</dbReference>
<comment type="cofactor">
    <cofactor evidence="1">
        <name>pantetheine 4'-phosphate</name>
        <dbReference type="ChEBI" id="CHEBI:47942"/>
    </cofactor>
</comment>